<dbReference type="InterPro" id="IPR004045">
    <property type="entry name" value="Glutathione_S-Trfase_N"/>
</dbReference>
<organism evidence="7 8">
    <name type="scientific">Paspalum notatum var. saurae</name>
    <dbReference type="NCBI Taxonomy" id="547442"/>
    <lineage>
        <taxon>Eukaryota</taxon>
        <taxon>Viridiplantae</taxon>
        <taxon>Streptophyta</taxon>
        <taxon>Embryophyta</taxon>
        <taxon>Tracheophyta</taxon>
        <taxon>Spermatophyta</taxon>
        <taxon>Magnoliopsida</taxon>
        <taxon>Liliopsida</taxon>
        <taxon>Poales</taxon>
        <taxon>Poaceae</taxon>
        <taxon>PACMAD clade</taxon>
        <taxon>Panicoideae</taxon>
        <taxon>Andropogonodae</taxon>
        <taxon>Paspaleae</taxon>
        <taxon>Paspalinae</taxon>
        <taxon>Paspalum</taxon>
    </lineage>
</organism>
<sequence>MAAGGGGELQLLGCWYSPYAIRARVALGLKGLSYEYIEEDLFSKSDLLLRSNPVHRKVPVLIHGGRPVCESLVVVQYVDDAWAAPPHLLPADAHARATARFWAAYIDDKFFQPWRALFRSTTDEQRAEAFKDVLPQVEVLEQAFMECSQGKAFFGGNAIGLVDIALGGFLAWFKAVDQVSGTCLLDEARFPGLAAWAERFMGVDAVRDAMPDDRRLLEHYRGFLAKLASPAAPAGYSS</sequence>
<dbReference type="SFLD" id="SFLDS00019">
    <property type="entry name" value="Glutathione_Transferase_(cytos"/>
    <property type="match status" value="1"/>
</dbReference>
<evidence type="ECO:0000259" key="5">
    <source>
        <dbReference type="PROSITE" id="PS50404"/>
    </source>
</evidence>
<comment type="function">
    <text evidence="4">Is involved in the conjugation of reduced glutathione to a wide number of exogenous and endogenous hydrophobic electrophiles.</text>
</comment>
<feature type="domain" description="GST C-terminal" evidence="6">
    <location>
        <begin position="92"/>
        <end position="223"/>
    </location>
</feature>
<dbReference type="PANTHER" id="PTHR11260">
    <property type="entry name" value="GLUTATHIONE S-TRANSFERASE, GST, SUPERFAMILY, GST DOMAIN CONTAINING"/>
    <property type="match status" value="1"/>
</dbReference>
<dbReference type="Gene3D" id="3.40.30.10">
    <property type="entry name" value="Glutaredoxin"/>
    <property type="match status" value="1"/>
</dbReference>
<dbReference type="InterPro" id="IPR010987">
    <property type="entry name" value="Glutathione-S-Trfase_C-like"/>
</dbReference>
<dbReference type="InterPro" id="IPR036282">
    <property type="entry name" value="Glutathione-S-Trfase_C_sf"/>
</dbReference>
<keyword evidence="4" id="KW-0963">Cytoplasm</keyword>
<evidence type="ECO:0000256" key="2">
    <source>
        <dbReference type="ARBA" id="ARBA00025743"/>
    </source>
</evidence>
<keyword evidence="1 4" id="KW-0808">Transferase</keyword>
<feature type="domain" description="GST N-terminal" evidence="5">
    <location>
        <begin position="7"/>
        <end position="86"/>
    </location>
</feature>
<dbReference type="FunFam" id="1.20.1050.10:FF:000023">
    <property type="entry name" value="Probable glutathione S-transferase GSTU6"/>
    <property type="match status" value="1"/>
</dbReference>
<evidence type="ECO:0000256" key="4">
    <source>
        <dbReference type="RuleBase" id="RU369102"/>
    </source>
</evidence>
<dbReference type="GO" id="GO:0005829">
    <property type="term" value="C:cytosol"/>
    <property type="evidence" value="ECO:0007669"/>
    <property type="project" value="UniProtKB-SubCell"/>
</dbReference>
<dbReference type="PROSITE" id="PS50405">
    <property type="entry name" value="GST_CTER"/>
    <property type="match status" value="1"/>
</dbReference>
<accession>A0AAQ3TCM4</accession>
<dbReference type="SUPFAM" id="SSF52833">
    <property type="entry name" value="Thioredoxin-like"/>
    <property type="match status" value="1"/>
</dbReference>
<gene>
    <name evidence="7" type="ORF">U9M48_018034</name>
</gene>
<dbReference type="Pfam" id="PF13410">
    <property type="entry name" value="GST_C_2"/>
    <property type="match status" value="1"/>
</dbReference>
<proteinExistence type="inferred from homology"/>
<dbReference type="EMBL" id="CP144748">
    <property type="protein sequence ID" value="WVZ69212.1"/>
    <property type="molecule type" value="Genomic_DNA"/>
</dbReference>
<comment type="subcellular location">
    <subcellularLocation>
        <location evidence="4">Cytoplasm</location>
        <location evidence="4">Cytosol</location>
    </subcellularLocation>
</comment>
<name>A0AAQ3TCM4_PASNO</name>
<dbReference type="SFLD" id="SFLDG00358">
    <property type="entry name" value="Main_(cytGST)"/>
    <property type="match status" value="1"/>
</dbReference>
<dbReference type="SFLD" id="SFLDG01152">
    <property type="entry name" value="Main.3:_Omega-_and_Tau-like"/>
    <property type="match status" value="1"/>
</dbReference>
<dbReference type="GO" id="GO:0006749">
    <property type="term" value="P:glutathione metabolic process"/>
    <property type="evidence" value="ECO:0007669"/>
    <property type="project" value="InterPro"/>
</dbReference>
<dbReference type="FunFam" id="3.40.30.10:FF:000044">
    <property type="entry name" value="Glutathione S-transferase GSTU6"/>
    <property type="match status" value="1"/>
</dbReference>
<protein>
    <recommendedName>
        <fullName evidence="4">Glutathione S-transferase</fullName>
        <ecNumber evidence="4">2.5.1.18</ecNumber>
    </recommendedName>
</protein>
<evidence type="ECO:0000313" key="8">
    <source>
        <dbReference type="Proteomes" id="UP001341281"/>
    </source>
</evidence>
<dbReference type="InterPro" id="IPR036249">
    <property type="entry name" value="Thioredoxin-like_sf"/>
</dbReference>
<dbReference type="AlphaFoldDB" id="A0AAQ3TCM4"/>
<dbReference type="InterPro" id="IPR040079">
    <property type="entry name" value="Glutathione_S-Trfase"/>
</dbReference>
<dbReference type="InterPro" id="IPR045073">
    <property type="entry name" value="Omega/Tau-like"/>
</dbReference>
<dbReference type="CDD" id="cd03058">
    <property type="entry name" value="GST_N_Tau"/>
    <property type="match status" value="1"/>
</dbReference>
<dbReference type="PROSITE" id="PS50404">
    <property type="entry name" value="GST_NTER"/>
    <property type="match status" value="1"/>
</dbReference>
<evidence type="ECO:0000256" key="1">
    <source>
        <dbReference type="ARBA" id="ARBA00022679"/>
    </source>
</evidence>
<evidence type="ECO:0000313" key="7">
    <source>
        <dbReference type="EMBL" id="WVZ69212.1"/>
    </source>
</evidence>
<dbReference type="InterPro" id="IPR045074">
    <property type="entry name" value="GST_C_Tau"/>
</dbReference>
<comment type="similarity">
    <text evidence="2">Belongs to the GST superfamily. Tau family.</text>
</comment>
<keyword evidence="8" id="KW-1185">Reference proteome</keyword>
<evidence type="ECO:0000259" key="6">
    <source>
        <dbReference type="PROSITE" id="PS50405"/>
    </source>
</evidence>
<dbReference type="GO" id="GO:0004364">
    <property type="term" value="F:glutathione transferase activity"/>
    <property type="evidence" value="ECO:0007669"/>
    <property type="project" value="UniProtKB-UniRule"/>
</dbReference>
<dbReference type="CDD" id="cd03185">
    <property type="entry name" value="GST_C_Tau"/>
    <property type="match status" value="1"/>
</dbReference>
<dbReference type="SUPFAM" id="SSF47616">
    <property type="entry name" value="GST C-terminal domain-like"/>
    <property type="match status" value="1"/>
</dbReference>
<reference evidence="7 8" key="1">
    <citation type="submission" date="2024-02" db="EMBL/GenBank/DDBJ databases">
        <title>High-quality chromosome-scale genome assembly of Pensacola bahiagrass (Paspalum notatum Flugge var. saurae).</title>
        <authorList>
            <person name="Vega J.M."/>
            <person name="Podio M."/>
            <person name="Orjuela J."/>
            <person name="Siena L.A."/>
            <person name="Pessino S.C."/>
            <person name="Combes M.C."/>
            <person name="Mariac C."/>
            <person name="Albertini E."/>
            <person name="Pupilli F."/>
            <person name="Ortiz J.P.A."/>
            <person name="Leblanc O."/>
        </authorList>
    </citation>
    <scope>NUCLEOTIDE SEQUENCE [LARGE SCALE GENOMIC DNA]</scope>
    <source>
        <strain evidence="7">R1</strain>
        <tissue evidence="7">Leaf</tissue>
    </source>
</reference>
<dbReference type="Proteomes" id="UP001341281">
    <property type="component" value="Chromosome 04"/>
</dbReference>
<comment type="catalytic activity">
    <reaction evidence="3 4">
        <text>RX + glutathione = an S-substituted glutathione + a halide anion + H(+)</text>
        <dbReference type="Rhea" id="RHEA:16437"/>
        <dbReference type="ChEBI" id="CHEBI:15378"/>
        <dbReference type="ChEBI" id="CHEBI:16042"/>
        <dbReference type="ChEBI" id="CHEBI:17792"/>
        <dbReference type="ChEBI" id="CHEBI:57925"/>
        <dbReference type="ChEBI" id="CHEBI:90779"/>
        <dbReference type="EC" id="2.5.1.18"/>
    </reaction>
</comment>
<dbReference type="EC" id="2.5.1.18" evidence="4"/>
<dbReference type="Pfam" id="PF02798">
    <property type="entry name" value="GST_N"/>
    <property type="match status" value="1"/>
</dbReference>
<dbReference type="PANTHER" id="PTHR11260:SF608">
    <property type="entry name" value="GLUTATHIONE S-TRANSFERASE"/>
    <property type="match status" value="1"/>
</dbReference>
<evidence type="ECO:0000256" key="3">
    <source>
        <dbReference type="ARBA" id="ARBA00047960"/>
    </source>
</evidence>
<dbReference type="Gene3D" id="1.20.1050.10">
    <property type="match status" value="1"/>
</dbReference>